<organism evidence="2 3">
    <name type="scientific">Gomphillus americanus</name>
    <dbReference type="NCBI Taxonomy" id="1940652"/>
    <lineage>
        <taxon>Eukaryota</taxon>
        <taxon>Fungi</taxon>
        <taxon>Dikarya</taxon>
        <taxon>Ascomycota</taxon>
        <taxon>Pezizomycotina</taxon>
        <taxon>Lecanoromycetes</taxon>
        <taxon>OSLEUM clade</taxon>
        <taxon>Ostropomycetidae</taxon>
        <taxon>Ostropales</taxon>
        <taxon>Graphidaceae</taxon>
        <taxon>Gomphilloideae</taxon>
        <taxon>Gomphillus</taxon>
    </lineage>
</organism>
<dbReference type="PANTHER" id="PTHR42080:SF1">
    <property type="entry name" value="SRR1-LIKE DOMAIN-CONTAINING PROTEIN"/>
    <property type="match status" value="1"/>
</dbReference>
<dbReference type="AlphaFoldDB" id="A0A8H3EGX3"/>
<dbReference type="PANTHER" id="PTHR42080">
    <property type="entry name" value="SRR1 DOMAIN-CONTAINING PROTEIN"/>
    <property type="match status" value="1"/>
</dbReference>
<reference evidence="2" key="1">
    <citation type="submission" date="2021-03" db="EMBL/GenBank/DDBJ databases">
        <authorList>
            <person name="Tagirdzhanova G."/>
        </authorList>
    </citation>
    <scope>NUCLEOTIDE SEQUENCE</scope>
</reference>
<dbReference type="Proteomes" id="UP000664169">
    <property type="component" value="Unassembled WGS sequence"/>
</dbReference>
<gene>
    <name evidence="2" type="ORF">GOMPHAMPRED_003170</name>
</gene>
<keyword evidence="3" id="KW-1185">Reference proteome</keyword>
<comment type="caution">
    <text evidence="2">The sequence shown here is derived from an EMBL/GenBank/DDBJ whole genome shotgun (WGS) entry which is preliminary data.</text>
</comment>
<dbReference type="InterPro" id="IPR012942">
    <property type="entry name" value="SRR1-like"/>
</dbReference>
<feature type="domain" description="SRR1-like" evidence="1">
    <location>
        <begin position="94"/>
        <end position="262"/>
    </location>
</feature>
<proteinExistence type="predicted"/>
<sequence length="342" mass="39792">MPRSKVNHKKFQKLEDEDGWTHVLRGLRLPSAELCRSTKDEPVSKLSKLKAASVLSLDQIQIKHYKSQQHWAENPLRDKFEKIFKSRIANPLDIVVNNALVLGLGSLASDNMDSSSMHQLVLFEHWVKFLRTRYAIPKICFQDPHFHDNDRVFLSGRGYSVIDDPEAYLLLTQNTLLFAPYLPWQVTHTFLYVSYPALFIGNNICAHDTFNLQPERQVVLRQPVVKDFYISRNWDSLDGRSTKESLDGPKHAQWLHDIVIYWPYEGNSQKTHEASQIELDRSNIALRKLFEQQCSDLQHAPGLMENISFRIGPGEWRNEGYVFDSNLRERTQKKQEQRTTDS</sequence>
<evidence type="ECO:0000313" key="3">
    <source>
        <dbReference type="Proteomes" id="UP000664169"/>
    </source>
</evidence>
<name>A0A8H3EGX3_9LECA</name>
<protein>
    <recommendedName>
        <fullName evidence="1">SRR1-like domain-containing protein</fullName>
    </recommendedName>
</protein>
<evidence type="ECO:0000313" key="2">
    <source>
        <dbReference type="EMBL" id="CAF9905415.1"/>
    </source>
</evidence>
<evidence type="ECO:0000259" key="1">
    <source>
        <dbReference type="Pfam" id="PF07985"/>
    </source>
</evidence>
<dbReference type="EMBL" id="CAJPDQ010000002">
    <property type="protein sequence ID" value="CAF9905415.1"/>
    <property type="molecule type" value="Genomic_DNA"/>
</dbReference>
<accession>A0A8H3EGX3</accession>
<dbReference type="OrthoDB" id="5318346at2759"/>
<dbReference type="Pfam" id="PF07985">
    <property type="entry name" value="SRR1"/>
    <property type="match status" value="1"/>
</dbReference>